<dbReference type="AlphaFoldDB" id="F0WCY4"/>
<protein>
    <submittedName>
        <fullName evidence="1">AlNc14C62G4509 protein</fullName>
    </submittedName>
</protein>
<reference evidence="1" key="1">
    <citation type="journal article" date="2011" name="PLoS Biol.">
        <title>Gene gain and loss during evolution of obligate parasitism in the white rust pathogen of Arabidopsis thaliana.</title>
        <authorList>
            <person name="Kemen E."/>
            <person name="Gardiner A."/>
            <person name="Schultz-Larsen T."/>
            <person name="Kemen A.C."/>
            <person name="Balmuth A.L."/>
            <person name="Robert-Seilaniantz A."/>
            <person name="Bailey K."/>
            <person name="Holub E."/>
            <person name="Studholme D.J."/>
            <person name="Maclean D."/>
            <person name="Jones J.D."/>
        </authorList>
    </citation>
    <scope>NUCLEOTIDE SEQUENCE</scope>
</reference>
<evidence type="ECO:0000313" key="1">
    <source>
        <dbReference type="EMBL" id="CCA19055.1"/>
    </source>
</evidence>
<dbReference type="HOGENOM" id="CLU_2578834_0_0_1"/>
<accession>F0WCY4</accession>
<organism evidence="1">
    <name type="scientific">Albugo laibachii Nc14</name>
    <dbReference type="NCBI Taxonomy" id="890382"/>
    <lineage>
        <taxon>Eukaryota</taxon>
        <taxon>Sar</taxon>
        <taxon>Stramenopiles</taxon>
        <taxon>Oomycota</taxon>
        <taxon>Peronosporomycetes</taxon>
        <taxon>Albuginales</taxon>
        <taxon>Albuginaceae</taxon>
        <taxon>Albugo</taxon>
    </lineage>
</organism>
<dbReference type="EMBL" id="FR824107">
    <property type="protein sequence ID" value="CCA19055.1"/>
    <property type="molecule type" value="Genomic_DNA"/>
</dbReference>
<gene>
    <name evidence="1" type="primary">AlNc14C62G4509</name>
    <name evidence="1" type="ORF">ALNC14_051980</name>
</gene>
<proteinExistence type="predicted"/>
<name>F0WCY4_9STRA</name>
<sequence length="81" mass="9625">MAGQYQDKKDTIPGTLSTFQYWFLFEKYPMQRAKFLNVLRDGITKVRTALRIILDNHGASYYRHQIEIVLGRNNDITDHEY</sequence>
<reference evidence="1" key="2">
    <citation type="submission" date="2011-02" db="EMBL/GenBank/DDBJ databases">
        <authorList>
            <person name="MacLean D."/>
        </authorList>
    </citation>
    <scope>NUCLEOTIDE SEQUENCE</scope>
</reference>